<dbReference type="GeneID" id="59281762"/>
<organism evidence="2 3">
    <name type="scientific">Letharia columbiana</name>
    <dbReference type="NCBI Taxonomy" id="112416"/>
    <lineage>
        <taxon>Eukaryota</taxon>
        <taxon>Fungi</taxon>
        <taxon>Dikarya</taxon>
        <taxon>Ascomycota</taxon>
        <taxon>Pezizomycotina</taxon>
        <taxon>Lecanoromycetes</taxon>
        <taxon>OSLEUM clade</taxon>
        <taxon>Lecanoromycetidae</taxon>
        <taxon>Lecanorales</taxon>
        <taxon>Lecanorineae</taxon>
        <taxon>Parmeliaceae</taxon>
        <taxon>Letharia</taxon>
    </lineage>
</organism>
<accession>A0A8H6G699</accession>
<evidence type="ECO:0000313" key="3">
    <source>
        <dbReference type="Proteomes" id="UP000578531"/>
    </source>
</evidence>
<name>A0A8H6G699_9LECA</name>
<dbReference type="AlphaFoldDB" id="A0A8H6G699"/>
<dbReference type="Proteomes" id="UP000578531">
    <property type="component" value="Unassembled WGS sequence"/>
</dbReference>
<feature type="compositionally biased region" description="Polar residues" evidence="1">
    <location>
        <begin position="222"/>
        <end position="243"/>
    </location>
</feature>
<sequence length="518" mass="56851">MEAVAAAASIAGIITVVGQSIDGLIKFSEFFSDISSASKTISRLLNDINSLIQVLENIGDVLERAQARRRGQNFASLDIKLEDCAKDVQIWLATARLLRPGSDSGGKAWLRKFRLAVNNTAIQTIREEIGRHRQTLCLSLAVFGRTIDIDTSNQVHQIGGRFDEALSTSLSIHGAHVEALRRIEHYSMTSMHSSAHSIRSMDSIRTELTRLEAMITSTSVASLSEIETGNNHTRRGSSYTENRPSAVEEGGNRGPNLLNSGPSPELSGEISIARDSATAHAPRRTSSTGSRKHLSSSSQSKGKRETSVEYGIQPDYHIPSAEYRSFLDEPDDTNNQYMKKPSEEGNKSSFLYAEFAKSSQTRQPESSENEVDHSAIHRILRQSLASIYPPEVVEYVSLWQVTTLCEDHIRLLDKRPSIQMSATGKVKEIPYVDDGTSASAQPSMIGLRDRLIELRNAIRLSREHCIQAGHSLSELDKLLSPPGSGSFASADQPPPKLENNSGDDSSSIYSEDFHSSAE</sequence>
<dbReference type="OrthoDB" id="5344057at2759"/>
<evidence type="ECO:0000313" key="2">
    <source>
        <dbReference type="EMBL" id="KAF6241372.1"/>
    </source>
</evidence>
<feature type="region of interest" description="Disordered" evidence="1">
    <location>
        <begin position="477"/>
        <end position="518"/>
    </location>
</feature>
<evidence type="ECO:0008006" key="4">
    <source>
        <dbReference type="Google" id="ProtNLM"/>
    </source>
</evidence>
<dbReference type="RefSeq" id="XP_037170612.1">
    <property type="nucleotide sequence ID" value="XM_037302033.1"/>
</dbReference>
<evidence type="ECO:0000256" key="1">
    <source>
        <dbReference type="SAM" id="MobiDB-lite"/>
    </source>
</evidence>
<feature type="region of interest" description="Disordered" evidence="1">
    <location>
        <begin position="222"/>
        <end position="315"/>
    </location>
</feature>
<feature type="compositionally biased region" description="Polar residues" evidence="1">
    <location>
        <begin position="498"/>
        <end position="509"/>
    </location>
</feature>
<comment type="caution">
    <text evidence="2">The sequence shown here is derived from an EMBL/GenBank/DDBJ whole genome shotgun (WGS) entry which is preliminary data.</text>
</comment>
<keyword evidence="3" id="KW-1185">Reference proteome</keyword>
<gene>
    <name evidence="2" type="ORF">HO173_000082</name>
</gene>
<dbReference type="EMBL" id="JACCJC010000001">
    <property type="protein sequence ID" value="KAF6241372.1"/>
    <property type="molecule type" value="Genomic_DNA"/>
</dbReference>
<protein>
    <recommendedName>
        <fullName evidence="4">Fungal N-terminal domain-containing protein</fullName>
    </recommendedName>
</protein>
<reference evidence="2 3" key="1">
    <citation type="journal article" date="2020" name="Genomics">
        <title>Complete, high-quality genomes from long-read metagenomic sequencing of two wolf lichen thalli reveals enigmatic genome architecture.</title>
        <authorList>
            <person name="McKenzie S.K."/>
            <person name="Walston R.F."/>
            <person name="Allen J.L."/>
        </authorList>
    </citation>
    <scope>NUCLEOTIDE SEQUENCE [LARGE SCALE GENOMIC DNA]</scope>
    <source>
        <strain evidence="2">WasteWater2</strain>
    </source>
</reference>
<proteinExistence type="predicted"/>